<dbReference type="SUPFAM" id="SSF54495">
    <property type="entry name" value="UBC-like"/>
    <property type="match status" value="1"/>
</dbReference>
<evidence type="ECO:0000313" key="6">
    <source>
        <dbReference type="EnsemblPlants" id="KQJ93754"/>
    </source>
</evidence>
<evidence type="ECO:0000259" key="4">
    <source>
        <dbReference type="PROSITE" id="PS50127"/>
    </source>
</evidence>
<dbReference type="CDD" id="cd23837">
    <property type="entry name" value="UBCc_UBE2O"/>
    <property type="match status" value="1"/>
</dbReference>
<dbReference type="InterPro" id="IPR000608">
    <property type="entry name" value="UBC"/>
</dbReference>
<dbReference type="Proteomes" id="UP000008810">
    <property type="component" value="Chromosome 3"/>
</dbReference>
<evidence type="ECO:0000256" key="1">
    <source>
        <dbReference type="ARBA" id="ARBA00022679"/>
    </source>
</evidence>
<dbReference type="AlphaFoldDB" id="I1HY52"/>
<dbReference type="Pfam" id="PF00179">
    <property type="entry name" value="UQ_con"/>
    <property type="match status" value="1"/>
</dbReference>
<dbReference type="GO" id="GO:0061631">
    <property type="term" value="F:ubiquitin conjugating enzyme activity"/>
    <property type="evidence" value="ECO:0000318"/>
    <property type="project" value="GO_Central"/>
</dbReference>
<dbReference type="SMART" id="SM00212">
    <property type="entry name" value="UBCc"/>
    <property type="match status" value="1"/>
</dbReference>
<dbReference type="InterPro" id="IPR057733">
    <property type="entry name" value="UBE2O-like_SH3-B"/>
</dbReference>
<proteinExistence type="predicted"/>
<dbReference type="InterPro" id="IPR016135">
    <property type="entry name" value="UBQ-conjugating_enzyme/RWD"/>
</dbReference>
<dbReference type="Pfam" id="PF23044">
    <property type="entry name" value="SH3-C_UBE2O"/>
    <property type="match status" value="1"/>
</dbReference>
<feature type="region of interest" description="Disordered" evidence="3">
    <location>
        <begin position="355"/>
        <end position="375"/>
    </location>
</feature>
<dbReference type="eggNOG" id="KOG0895">
    <property type="taxonomic scope" value="Eukaryota"/>
</dbReference>
<reference evidence="5 6" key="1">
    <citation type="journal article" date="2010" name="Nature">
        <title>Genome sequencing and analysis of the model grass Brachypodium distachyon.</title>
        <authorList>
            <consortium name="International Brachypodium Initiative"/>
        </authorList>
    </citation>
    <scope>NUCLEOTIDE SEQUENCE [LARGE SCALE GENOMIC DNA]</scope>
    <source>
        <strain evidence="5 6">Bd21</strain>
    </source>
</reference>
<dbReference type="OrthoDB" id="632608at2759"/>
<dbReference type="OMA" id="VQCPPDH"/>
<keyword evidence="2" id="KW-0833">Ubl conjugation pathway</keyword>
<protein>
    <recommendedName>
        <fullName evidence="4">UBC core domain-containing protein</fullName>
    </recommendedName>
</protein>
<dbReference type="RefSeq" id="XP_003571044.1">
    <property type="nucleotide sequence ID" value="XM_003570996.1"/>
</dbReference>
<dbReference type="PANTHER" id="PTHR46116:SF32">
    <property type="entry name" value="OS05G0153132 PROTEIN"/>
    <property type="match status" value="1"/>
</dbReference>
<dbReference type="Gramene" id="KQJ93754">
    <property type="protein sequence ID" value="KQJ93754"/>
    <property type="gene ID" value="BRADI_3g06520v3"/>
</dbReference>
<evidence type="ECO:0000256" key="3">
    <source>
        <dbReference type="SAM" id="MobiDB-lite"/>
    </source>
</evidence>
<evidence type="ECO:0000313" key="7">
    <source>
        <dbReference type="Proteomes" id="UP000008810"/>
    </source>
</evidence>
<dbReference type="PANTHER" id="PTHR46116">
    <property type="entry name" value="(E3-INDEPENDENT) E2 UBIQUITIN-CONJUGATING ENZYME"/>
    <property type="match status" value="1"/>
</dbReference>
<reference evidence="6" key="3">
    <citation type="submission" date="2018-08" db="UniProtKB">
        <authorList>
            <consortium name="EnsemblPlants"/>
        </authorList>
    </citation>
    <scope>IDENTIFICATION</scope>
    <source>
        <strain evidence="6">cv. Bd21</strain>
    </source>
</reference>
<dbReference type="Pfam" id="PF23046">
    <property type="entry name" value="tSH3-B_UBE2O"/>
    <property type="match status" value="1"/>
</dbReference>
<dbReference type="GeneID" id="100841950"/>
<accession>I1HY52</accession>
<dbReference type="Pfam" id="PF23043">
    <property type="entry name" value="SH3-B_UBE2O"/>
    <property type="match status" value="1"/>
</dbReference>
<name>I1HY52_BRADI</name>
<sequence>MDVSNASSNICLLDLVSFGKGLGNRGLIYPDTEPLPVGTFPLLRFDGSIVTKTAREIKVVDRSHLYPGMAVGSTSDLGGQMGVVTGVTTVVDLVKLDGRGELTEVVRGVSPRDLRRVRRLNIGDFVVSGPWLGRVVEASVDVDVLFEQDGSVCRVADAKPETLNILAATHVHYRPMMNVAFHPGQLVIGDPRAVFKASRWLRGCWKPGREVGLVAKVDVSGVLVSWIASKMHGAGFLVQASAPPAAYMQNPDDLTLLCAALDCSWGVADRCYLRAPAASSDHGPAASSPCFAHRRHLQEAPQTHGTCPDEQQDSEPSALAHHVDVVPLRAKTKRLYYLGKQLSCKVFCNGRRHSRRRTRRRETIRRPRSYPEPEPELPMIVASTRTSVDVLWQDGTLQRGTPSASVVECENGHEFFPGQHVIDNSSAPHVDGAESTGRVGVVRSMDYKDQTVRVSWFKAASACPEDVTVSAYDLETGPDRPAYYGDVVVRRLLPSGSTDDGSSRVEPPVSAEDLSWVGRVVDLVDDGHAVRVRWGDGSMSTVLHHEISVVHKQSDAWVAMGDWVEDDGIDAPEEPVATNADNDPPNLADAATEAITAAATRNDAGDNVGGQDSAEEGKKALDTICDDGLFRFAQFDVIKSPPDHHYFDTTNKGGSSGKNWAKRVHKEWQILQNHIPETIYVRAYEDRMDLLRVAIVGASGTPYHDGLFFFDLQLPPSYPAVPPQVYYHSFGLSLNPNLYASGTVCLSLLDTFGGGEDTEVWLPTTSSLLQVVVSIQGLVLTDQPYYNEAGHETLMGTPEGHRKALPYNENAYLLTLRTALQLLRRPPRGFEGFVRDHFRSKGRFMLRACKEYLGACVVATLGSMAERPCSAGLRLALANLVPSLAAAFKEIGAEGCSEFQQL</sequence>
<dbReference type="STRING" id="15368.I1HY52"/>
<dbReference type="KEGG" id="bdi:100841950"/>
<evidence type="ECO:0000256" key="2">
    <source>
        <dbReference type="ARBA" id="ARBA00022786"/>
    </source>
</evidence>
<dbReference type="EnsemblPlants" id="KQJ93754">
    <property type="protein sequence ID" value="KQJ93754"/>
    <property type="gene ID" value="BRADI_3g06520v3"/>
</dbReference>
<feature type="domain" description="UBC core" evidence="4">
    <location>
        <begin position="659"/>
        <end position="820"/>
    </location>
</feature>
<organism evidence="6">
    <name type="scientific">Brachypodium distachyon</name>
    <name type="common">Purple false brome</name>
    <name type="synonym">Trachynia distachya</name>
    <dbReference type="NCBI Taxonomy" id="15368"/>
    <lineage>
        <taxon>Eukaryota</taxon>
        <taxon>Viridiplantae</taxon>
        <taxon>Streptophyta</taxon>
        <taxon>Embryophyta</taxon>
        <taxon>Tracheophyta</taxon>
        <taxon>Spermatophyta</taxon>
        <taxon>Magnoliopsida</taxon>
        <taxon>Liliopsida</taxon>
        <taxon>Poales</taxon>
        <taxon>Poaceae</taxon>
        <taxon>BOP clade</taxon>
        <taxon>Pooideae</taxon>
        <taxon>Stipodae</taxon>
        <taxon>Brachypodieae</taxon>
        <taxon>Brachypodium</taxon>
    </lineage>
</organism>
<dbReference type="PROSITE" id="PS50127">
    <property type="entry name" value="UBC_2"/>
    <property type="match status" value="1"/>
</dbReference>
<reference evidence="5" key="2">
    <citation type="submission" date="2017-06" db="EMBL/GenBank/DDBJ databases">
        <title>WGS assembly of Brachypodium distachyon.</title>
        <authorList>
            <consortium name="The International Brachypodium Initiative"/>
            <person name="Lucas S."/>
            <person name="Harmon-Smith M."/>
            <person name="Lail K."/>
            <person name="Tice H."/>
            <person name="Grimwood J."/>
            <person name="Bruce D."/>
            <person name="Barry K."/>
            <person name="Shu S."/>
            <person name="Lindquist E."/>
            <person name="Wang M."/>
            <person name="Pitluck S."/>
            <person name="Vogel J.P."/>
            <person name="Garvin D.F."/>
            <person name="Mockler T.C."/>
            <person name="Schmutz J."/>
            <person name="Rokhsar D."/>
            <person name="Bevan M.W."/>
        </authorList>
    </citation>
    <scope>NUCLEOTIDE SEQUENCE</scope>
    <source>
        <strain evidence="5">Bd21</strain>
    </source>
</reference>
<dbReference type="HOGENOM" id="CLU_002088_0_0_1"/>
<feature type="compositionally biased region" description="Basic residues" evidence="3">
    <location>
        <begin position="355"/>
        <end position="368"/>
    </location>
</feature>
<keyword evidence="7" id="KW-1185">Reference proteome</keyword>
<dbReference type="InterPro" id="IPR057734">
    <property type="entry name" value="UBE2O-like_SH3-C"/>
</dbReference>
<gene>
    <name evidence="6" type="primary">LOC100841950</name>
    <name evidence="5" type="ORF">BRADI_3g06520v3</name>
</gene>
<dbReference type="Gene3D" id="3.10.110.10">
    <property type="entry name" value="Ubiquitin Conjugating Enzyme"/>
    <property type="match status" value="1"/>
</dbReference>
<dbReference type="InterPro" id="IPR057735">
    <property type="entry name" value="UBE2O-like_tSH3-B"/>
</dbReference>
<keyword evidence="1" id="KW-0808">Transferase</keyword>
<dbReference type="EMBL" id="CM000882">
    <property type="protein sequence ID" value="KQJ93754.1"/>
    <property type="molecule type" value="Genomic_DNA"/>
</dbReference>
<evidence type="ECO:0000313" key="5">
    <source>
        <dbReference type="EMBL" id="KQJ93754.1"/>
    </source>
</evidence>